<dbReference type="PANTHER" id="PTHR42988:SF2">
    <property type="entry name" value="CYCLIC NUCLEOTIDE PHOSPHODIESTERASE CBUA0032-RELATED"/>
    <property type="match status" value="1"/>
</dbReference>
<evidence type="ECO:0000313" key="7">
    <source>
        <dbReference type="Proteomes" id="UP000619293"/>
    </source>
</evidence>
<dbReference type="PANTHER" id="PTHR42988">
    <property type="entry name" value="PHOSPHOHYDROLASE"/>
    <property type="match status" value="1"/>
</dbReference>
<evidence type="ECO:0000313" key="6">
    <source>
        <dbReference type="EMBL" id="GIF91628.1"/>
    </source>
</evidence>
<reference evidence="6 7" key="1">
    <citation type="submission" date="2021-01" db="EMBL/GenBank/DDBJ databases">
        <title>Whole genome shotgun sequence of Catellatospora chokoriensis NBRC 107358.</title>
        <authorList>
            <person name="Komaki H."/>
            <person name="Tamura T."/>
        </authorList>
    </citation>
    <scope>NUCLEOTIDE SEQUENCE [LARGE SCALE GENOMIC DNA]</scope>
    <source>
        <strain evidence="6 7">NBRC 107358</strain>
    </source>
</reference>
<dbReference type="Pfam" id="PF00149">
    <property type="entry name" value="Metallophos"/>
    <property type="match status" value="1"/>
</dbReference>
<evidence type="ECO:0000256" key="2">
    <source>
        <dbReference type="ARBA" id="ARBA00022801"/>
    </source>
</evidence>
<evidence type="ECO:0000259" key="5">
    <source>
        <dbReference type="Pfam" id="PF00149"/>
    </source>
</evidence>
<evidence type="ECO:0000256" key="1">
    <source>
        <dbReference type="ARBA" id="ARBA00022723"/>
    </source>
</evidence>
<keyword evidence="7" id="KW-1185">Reference proteome</keyword>
<evidence type="ECO:0000256" key="3">
    <source>
        <dbReference type="ARBA" id="ARBA00023004"/>
    </source>
</evidence>
<keyword evidence="2" id="KW-0378">Hydrolase</keyword>
<dbReference type="InterPro" id="IPR050884">
    <property type="entry name" value="CNP_phosphodiesterase-III"/>
</dbReference>
<sequence>MIVIAQVSDTHFDGGPRAAERSARVLAYLAALPHPVDVVLVTGDIADHGLPHEYEEAAKALATVPGALTLPGNHDVRAAYRAGLLGEPAADGPVNRVAVVGGVTLALCDSTIPGRDDGRLDDETLDWLRGVLTGTDGPVLICMHHPPVELRVPFIDALRLHDAQPLADLLAEFPNVLAVLCGHAHSPAATTFAGRPLLVAPGVVSRLRLPWEGADPPMDYDAPPGLAFHVLDDDLRLTTHYRFLA</sequence>
<dbReference type="Gene3D" id="3.60.21.10">
    <property type="match status" value="1"/>
</dbReference>
<dbReference type="GO" id="GO:0016787">
    <property type="term" value="F:hydrolase activity"/>
    <property type="evidence" value="ECO:0007669"/>
    <property type="project" value="UniProtKB-KW"/>
</dbReference>
<keyword evidence="1" id="KW-0479">Metal-binding</keyword>
<dbReference type="AlphaFoldDB" id="A0A8J3K2J7"/>
<dbReference type="SUPFAM" id="SSF56300">
    <property type="entry name" value="Metallo-dependent phosphatases"/>
    <property type="match status" value="1"/>
</dbReference>
<dbReference type="RefSeq" id="WP_191840366.1">
    <property type="nucleotide sequence ID" value="NZ_BAAALB010000022.1"/>
</dbReference>
<accession>A0A8J3K2J7</accession>
<organism evidence="6 7">
    <name type="scientific">Catellatospora chokoriensis</name>
    <dbReference type="NCBI Taxonomy" id="310353"/>
    <lineage>
        <taxon>Bacteria</taxon>
        <taxon>Bacillati</taxon>
        <taxon>Actinomycetota</taxon>
        <taxon>Actinomycetes</taxon>
        <taxon>Micromonosporales</taxon>
        <taxon>Micromonosporaceae</taxon>
        <taxon>Catellatospora</taxon>
    </lineage>
</organism>
<name>A0A8J3K2J7_9ACTN</name>
<comment type="similarity">
    <text evidence="4">Belongs to the cyclic nucleotide phosphodiesterase class-III family.</text>
</comment>
<dbReference type="InterPro" id="IPR004843">
    <property type="entry name" value="Calcineurin-like_PHP"/>
</dbReference>
<protein>
    <submittedName>
        <fullName evidence="6">3',5'-cyclic adenosine monophosphate phosphodiesterase CpdA</fullName>
    </submittedName>
</protein>
<dbReference type="InterPro" id="IPR029052">
    <property type="entry name" value="Metallo-depent_PP-like"/>
</dbReference>
<keyword evidence="3" id="KW-0408">Iron</keyword>
<comment type="caution">
    <text evidence="6">The sequence shown here is derived from an EMBL/GenBank/DDBJ whole genome shotgun (WGS) entry which is preliminary data.</text>
</comment>
<evidence type="ECO:0000256" key="4">
    <source>
        <dbReference type="ARBA" id="ARBA00025742"/>
    </source>
</evidence>
<dbReference type="Proteomes" id="UP000619293">
    <property type="component" value="Unassembled WGS sequence"/>
</dbReference>
<dbReference type="GO" id="GO:0046872">
    <property type="term" value="F:metal ion binding"/>
    <property type="evidence" value="ECO:0007669"/>
    <property type="project" value="UniProtKB-KW"/>
</dbReference>
<dbReference type="EMBL" id="BONG01000034">
    <property type="protein sequence ID" value="GIF91628.1"/>
    <property type="molecule type" value="Genomic_DNA"/>
</dbReference>
<proteinExistence type="inferred from homology"/>
<gene>
    <name evidence="6" type="primary">cpdA</name>
    <name evidence="6" type="ORF">Cch02nite_50720</name>
</gene>
<feature type="domain" description="Calcineurin-like phosphoesterase" evidence="5">
    <location>
        <begin position="3"/>
        <end position="187"/>
    </location>
</feature>